<feature type="domain" description="RmlD-like substrate binding" evidence="3">
    <location>
        <begin position="8"/>
        <end position="272"/>
    </location>
</feature>
<dbReference type="InterPro" id="IPR029903">
    <property type="entry name" value="RmlD-like-bd"/>
</dbReference>
<comment type="similarity">
    <text evidence="1 2">Belongs to the dTDP-4-dehydrorhamnose reductase family.</text>
</comment>
<protein>
    <recommendedName>
        <fullName evidence="2">dTDP-4-dehydrorhamnose reductase</fullName>
        <ecNumber evidence="2">1.1.1.133</ecNumber>
    </recommendedName>
</protein>
<dbReference type="AlphaFoldDB" id="A0A1F5JK90"/>
<sequence length="273" mass="30534">MKKSRQVILVTGGEGNLGSQISFGQKLGKDKLDVLDPKSISQAFDYYKPSVLIHCAVLIDMGICESYPERAFELNVIGTFNVAKACREKGVKMVYISSCSVFKGDKSTPYSESDTPEPISVHGQTKRIGEIITSTLNPNSLIVRTGWLFGNRHTSKGFVNYCIKRLKSHQDIEAGEDRLGSPTYIRDFVEEVKKLIDEDASGIFHVVNTGCISYFELAQNIKRMKSFSAEVRPVKVVLVQGNKVKRGKMEALTSDKITLRPWQEALEEYIKTL</sequence>
<name>A0A1F5JK90_9BACT</name>
<dbReference type="Proteomes" id="UP000177555">
    <property type="component" value="Unassembled WGS sequence"/>
</dbReference>
<dbReference type="Gene3D" id="3.90.25.10">
    <property type="entry name" value="UDP-galactose 4-epimerase, domain 1"/>
    <property type="match status" value="1"/>
</dbReference>
<keyword evidence="2" id="KW-0521">NADP</keyword>
<evidence type="ECO:0000313" key="4">
    <source>
        <dbReference type="EMBL" id="OGE29022.1"/>
    </source>
</evidence>
<evidence type="ECO:0000259" key="3">
    <source>
        <dbReference type="Pfam" id="PF04321"/>
    </source>
</evidence>
<dbReference type="UniPathway" id="UPA00124"/>
<dbReference type="GO" id="GO:0019305">
    <property type="term" value="P:dTDP-rhamnose biosynthetic process"/>
    <property type="evidence" value="ECO:0007669"/>
    <property type="project" value="UniProtKB-UniPathway"/>
</dbReference>
<comment type="caution">
    <text evidence="4">The sequence shown here is derived from an EMBL/GenBank/DDBJ whole genome shotgun (WGS) entry which is preliminary data.</text>
</comment>
<dbReference type="GO" id="GO:0005829">
    <property type="term" value="C:cytosol"/>
    <property type="evidence" value="ECO:0007669"/>
    <property type="project" value="TreeGrafter"/>
</dbReference>
<evidence type="ECO:0000256" key="2">
    <source>
        <dbReference type="RuleBase" id="RU364082"/>
    </source>
</evidence>
<dbReference type="CDD" id="cd05254">
    <property type="entry name" value="dTDP_HR_like_SDR_e"/>
    <property type="match status" value="1"/>
</dbReference>
<dbReference type="InterPro" id="IPR005913">
    <property type="entry name" value="dTDP_dehydrorham_reduct"/>
</dbReference>
<dbReference type="Pfam" id="PF04321">
    <property type="entry name" value="RmlD_sub_bind"/>
    <property type="match status" value="1"/>
</dbReference>
<evidence type="ECO:0000256" key="1">
    <source>
        <dbReference type="ARBA" id="ARBA00010944"/>
    </source>
</evidence>
<proteinExistence type="inferred from homology"/>
<comment type="function">
    <text evidence="2">Catalyzes the reduction of dTDP-6-deoxy-L-lyxo-4-hexulose to yield dTDP-L-rhamnose.</text>
</comment>
<comment type="pathway">
    <text evidence="2">Carbohydrate biosynthesis; dTDP-L-rhamnose biosynthesis.</text>
</comment>
<dbReference type="PANTHER" id="PTHR10491">
    <property type="entry name" value="DTDP-4-DEHYDRORHAMNOSE REDUCTASE"/>
    <property type="match status" value="1"/>
</dbReference>
<evidence type="ECO:0000313" key="5">
    <source>
        <dbReference type="Proteomes" id="UP000177555"/>
    </source>
</evidence>
<dbReference type="Gene3D" id="3.40.50.720">
    <property type="entry name" value="NAD(P)-binding Rossmann-like Domain"/>
    <property type="match status" value="1"/>
</dbReference>
<dbReference type="EMBL" id="MFCP01000012">
    <property type="protein sequence ID" value="OGE29022.1"/>
    <property type="molecule type" value="Genomic_DNA"/>
</dbReference>
<dbReference type="PANTHER" id="PTHR10491:SF4">
    <property type="entry name" value="METHIONINE ADENOSYLTRANSFERASE 2 SUBUNIT BETA"/>
    <property type="match status" value="1"/>
</dbReference>
<dbReference type="EC" id="1.1.1.133" evidence="2"/>
<reference evidence="4 5" key="1">
    <citation type="journal article" date="2016" name="Nat. Commun.">
        <title>Thousands of microbial genomes shed light on interconnected biogeochemical processes in an aquifer system.</title>
        <authorList>
            <person name="Anantharaman K."/>
            <person name="Brown C.T."/>
            <person name="Hug L.A."/>
            <person name="Sharon I."/>
            <person name="Castelle C.J."/>
            <person name="Probst A.J."/>
            <person name="Thomas B.C."/>
            <person name="Singh A."/>
            <person name="Wilkins M.J."/>
            <person name="Karaoz U."/>
            <person name="Brodie E.L."/>
            <person name="Williams K.H."/>
            <person name="Hubbard S.S."/>
            <person name="Banfield J.F."/>
        </authorList>
    </citation>
    <scope>NUCLEOTIDE SEQUENCE [LARGE SCALE GENOMIC DNA]</scope>
</reference>
<gene>
    <name evidence="4" type="ORF">A2867_03610</name>
</gene>
<accession>A0A1F5JK90</accession>
<keyword evidence="2" id="KW-0560">Oxidoreductase</keyword>
<dbReference type="GO" id="GO:0008831">
    <property type="term" value="F:dTDP-4-dehydrorhamnose reductase activity"/>
    <property type="evidence" value="ECO:0007669"/>
    <property type="project" value="UniProtKB-EC"/>
</dbReference>
<dbReference type="SUPFAM" id="SSF51735">
    <property type="entry name" value="NAD(P)-binding Rossmann-fold domains"/>
    <property type="match status" value="1"/>
</dbReference>
<dbReference type="InterPro" id="IPR036291">
    <property type="entry name" value="NAD(P)-bd_dom_sf"/>
</dbReference>
<organism evidence="4 5">
    <name type="scientific">Candidatus Daviesbacteria bacterium RIFCSPHIGHO2_01_FULL_40_11</name>
    <dbReference type="NCBI Taxonomy" id="1797762"/>
    <lineage>
        <taxon>Bacteria</taxon>
        <taxon>Candidatus Daviesiibacteriota</taxon>
    </lineage>
</organism>